<evidence type="ECO:0000256" key="4">
    <source>
        <dbReference type="SAM" id="Phobius"/>
    </source>
</evidence>
<dbReference type="PANTHER" id="PTHR43179">
    <property type="entry name" value="RHAMNOSYLTRANSFERASE WBBL"/>
    <property type="match status" value="1"/>
</dbReference>
<evidence type="ECO:0000313" key="6">
    <source>
        <dbReference type="EMBL" id="OXA81476.1"/>
    </source>
</evidence>
<sequence length="514" mass="60699">MIIVYHNNKHVVKVTSKDNEDLLHNSNARIATVITELALQYPESKIVWCNENYQNYLNLEAVRESFHHNKMMLSYNPNHTDFLGRKIGYIDQSPFIKINKHVTYPTWQMSSLAGAIHAKVLIEINQKIRPDSNFNYYLNSVAKICMPLGLLCYSERKLFTQDISLKVPQKYSNFTLFRFVKQHYRIRWTFLLFLNLMVFEFRFPFLALIYSWFFKNRNNENISLDKISTFSSLKTTHSETIDIIIPTIGRKKYLYDFLKDLSKQTHLPNNVIIVEQNTLPKSVSELDYLVSEVWPFKIKHTFTNQAGACNARNMALKEVESEWLFFADDDIRIEENFIESSFSFIAKYKSKVMTFNCLQKNQKTINKEIFQWVSFGSGCSIVKKEVVQDMSFDLKYEFGFGEDGDFGMQIRNKGHDIFYFPAPQILHLKAPIGGFRTKPDLAWNKDKVKPKPSPTVILYKILHETKEQMNGYQTILFFKYYSRQSVKNPIKYFFKFHKEWRQSLYWANELINKA</sequence>
<dbReference type="EMBL" id="MUGV01000007">
    <property type="protein sequence ID" value="OXA81476.1"/>
    <property type="molecule type" value="Genomic_DNA"/>
</dbReference>
<dbReference type="Gene3D" id="3.90.550.10">
    <property type="entry name" value="Spore Coat Polysaccharide Biosynthesis Protein SpsA, Chain A"/>
    <property type="match status" value="1"/>
</dbReference>
<reference evidence="6 7" key="1">
    <citation type="submission" date="2016-11" db="EMBL/GenBank/DDBJ databases">
        <title>Whole genomes of Flavobacteriaceae.</title>
        <authorList>
            <person name="Stine C."/>
            <person name="Li C."/>
            <person name="Tadesse D."/>
        </authorList>
    </citation>
    <scope>NUCLEOTIDE SEQUENCE [LARGE SCALE GENOMIC DNA]</scope>
    <source>
        <strain evidence="6 7">DSM 15937</strain>
    </source>
</reference>
<dbReference type="InterPro" id="IPR001173">
    <property type="entry name" value="Glyco_trans_2-like"/>
</dbReference>
<evidence type="ECO:0000259" key="5">
    <source>
        <dbReference type="Pfam" id="PF00535"/>
    </source>
</evidence>
<keyword evidence="4" id="KW-0812">Transmembrane</keyword>
<evidence type="ECO:0000256" key="1">
    <source>
        <dbReference type="ARBA" id="ARBA00006739"/>
    </source>
</evidence>
<name>A0ABX4BVU7_FLAFR</name>
<dbReference type="Pfam" id="PF00535">
    <property type="entry name" value="Glycos_transf_2"/>
    <property type="match status" value="1"/>
</dbReference>
<feature type="transmembrane region" description="Helical" evidence="4">
    <location>
        <begin position="188"/>
        <end position="213"/>
    </location>
</feature>
<dbReference type="InterPro" id="IPR029044">
    <property type="entry name" value="Nucleotide-diphossugar_trans"/>
</dbReference>
<protein>
    <submittedName>
        <fullName evidence="6">Glycosyl transferase</fullName>
    </submittedName>
</protein>
<keyword evidence="3 6" id="KW-0808">Transferase</keyword>
<dbReference type="CDD" id="cd00761">
    <property type="entry name" value="Glyco_tranf_GTA_type"/>
    <property type="match status" value="1"/>
</dbReference>
<proteinExistence type="inferred from homology"/>
<dbReference type="PANTHER" id="PTHR43179:SF12">
    <property type="entry name" value="GALACTOFURANOSYLTRANSFERASE GLFT2"/>
    <property type="match status" value="1"/>
</dbReference>
<evidence type="ECO:0000256" key="2">
    <source>
        <dbReference type="ARBA" id="ARBA00022676"/>
    </source>
</evidence>
<gene>
    <name evidence="6" type="ORF">B0A65_04255</name>
</gene>
<dbReference type="GO" id="GO:0016740">
    <property type="term" value="F:transferase activity"/>
    <property type="evidence" value="ECO:0007669"/>
    <property type="project" value="UniProtKB-KW"/>
</dbReference>
<evidence type="ECO:0000256" key="3">
    <source>
        <dbReference type="ARBA" id="ARBA00022679"/>
    </source>
</evidence>
<dbReference type="Proteomes" id="UP000198382">
    <property type="component" value="Unassembled WGS sequence"/>
</dbReference>
<feature type="domain" description="Glycosyltransferase 2-like" evidence="5">
    <location>
        <begin position="243"/>
        <end position="367"/>
    </location>
</feature>
<evidence type="ECO:0000313" key="7">
    <source>
        <dbReference type="Proteomes" id="UP000198382"/>
    </source>
</evidence>
<dbReference type="SUPFAM" id="SSF53448">
    <property type="entry name" value="Nucleotide-diphospho-sugar transferases"/>
    <property type="match status" value="1"/>
</dbReference>
<dbReference type="RefSeq" id="WP_074659436.1">
    <property type="nucleotide sequence ID" value="NZ_MUGV01000007.1"/>
</dbReference>
<keyword evidence="4" id="KW-1133">Transmembrane helix</keyword>
<comment type="similarity">
    <text evidence="1">Belongs to the glycosyltransferase 2 family.</text>
</comment>
<organism evidence="6 7">
    <name type="scientific">Flavobacterium frigidimaris</name>
    <dbReference type="NCBI Taxonomy" id="262320"/>
    <lineage>
        <taxon>Bacteria</taxon>
        <taxon>Pseudomonadati</taxon>
        <taxon>Bacteroidota</taxon>
        <taxon>Flavobacteriia</taxon>
        <taxon>Flavobacteriales</taxon>
        <taxon>Flavobacteriaceae</taxon>
        <taxon>Flavobacterium</taxon>
    </lineage>
</organism>
<keyword evidence="7" id="KW-1185">Reference proteome</keyword>
<keyword evidence="2" id="KW-0328">Glycosyltransferase</keyword>
<comment type="caution">
    <text evidence="6">The sequence shown here is derived from an EMBL/GenBank/DDBJ whole genome shotgun (WGS) entry which is preliminary data.</text>
</comment>
<keyword evidence="4" id="KW-0472">Membrane</keyword>
<accession>A0ABX4BVU7</accession>